<evidence type="ECO:0000256" key="3">
    <source>
        <dbReference type="ARBA" id="ARBA00022741"/>
    </source>
</evidence>
<gene>
    <name evidence="8 9" type="primary">purQ</name>
    <name evidence="9" type="ORF">HA237_01375</name>
</gene>
<dbReference type="NCBIfam" id="TIGR01737">
    <property type="entry name" value="FGAM_synth_I"/>
    <property type="match status" value="1"/>
</dbReference>
<dbReference type="GO" id="GO:0005737">
    <property type="term" value="C:cytoplasm"/>
    <property type="evidence" value="ECO:0007669"/>
    <property type="project" value="UniProtKB-SubCell"/>
</dbReference>
<comment type="function">
    <text evidence="8">Part of the phosphoribosylformylglycinamidine synthase complex involved in the purines biosynthetic pathway. Catalyzes the ATP-dependent conversion of formylglycinamide ribonucleotide (FGAR) and glutamine to yield formylglycinamidine ribonucleotide (FGAM) and glutamate. The FGAM synthase complex is composed of three subunits. PurQ produces an ammonia molecule by converting glutamine to glutamate. PurL transfers the ammonia molecule to FGAR to form FGAM in an ATP-dependent manner. PurS interacts with PurQ and PurL and is thought to assist in the transfer of the ammonia molecule from PurQ to PurL.</text>
</comment>
<evidence type="ECO:0000256" key="5">
    <source>
        <dbReference type="ARBA" id="ARBA00022801"/>
    </source>
</evidence>
<dbReference type="EC" id="6.3.5.3" evidence="8"/>
<comment type="subcellular location">
    <subcellularLocation>
        <location evidence="8">Cytoplasm</location>
    </subcellularLocation>
</comment>
<dbReference type="CDD" id="cd01740">
    <property type="entry name" value="GATase1_FGAR_AT"/>
    <property type="match status" value="1"/>
</dbReference>
<evidence type="ECO:0000256" key="2">
    <source>
        <dbReference type="ARBA" id="ARBA00022598"/>
    </source>
</evidence>
<dbReference type="GO" id="GO:0005524">
    <property type="term" value="F:ATP binding"/>
    <property type="evidence" value="ECO:0007669"/>
    <property type="project" value="UniProtKB-KW"/>
</dbReference>
<dbReference type="HAMAP" id="MF_00421">
    <property type="entry name" value="PurQ"/>
    <property type="match status" value="1"/>
</dbReference>
<dbReference type="UniPathway" id="UPA00074">
    <property type="reaction ID" value="UER00128"/>
</dbReference>
<keyword evidence="1 8" id="KW-0963">Cytoplasm</keyword>
<evidence type="ECO:0000256" key="1">
    <source>
        <dbReference type="ARBA" id="ARBA00022490"/>
    </source>
</evidence>
<protein>
    <recommendedName>
        <fullName evidence="8">Phosphoribosylformylglycinamidine synthase subunit PurQ</fullName>
        <shortName evidence="8">FGAM synthase</shortName>
        <ecNumber evidence="8">6.3.5.3</ecNumber>
    </recommendedName>
    <alternativeName>
        <fullName evidence="8">Formylglycinamide ribonucleotide amidotransferase subunit I</fullName>
        <shortName evidence="8">FGAR amidotransferase I</shortName>
        <shortName evidence="8">FGAR-AT I</shortName>
    </alternativeName>
    <alternativeName>
        <fullName evidence="8">Glutaminase PurQ</fullName>
        <ecNumber evidence="8">3.5.1.2</ecNumber>
    </alternativeName>
    <alternativeName>
        <fullName evidence="8">Phosphoribosylformylglycinamidine synthase subunit I</fullName>
    </alternativeName>
</protein>
<comment type="caution">
    <text evidence="9">The sequence shown here is derived from an EMBL/GenBank/DDBJ whole genome shotgun (WGS) entry which is preliminary data.</text>
</comment>
<feature type="active site" evidence="8">
    <location>
        <position position="212"/>
    </location>
</feature>
<dbReference type="SMART" id="SM01211">
    <property type="entry name" value="GATase_5"/>
    <property type="match status" value="1"/>
</dbReference>
<keyword evidence="3 8" id="KW-0547">Nucleotide-binding</keyword>
<proteinExistence type="inferred from homology"/>
<dbReference type="InterPro" id="IPR029062">
    <property type="entry name" value="Class_I_gatase-like"/>
</dbReference>
<dbReference type="GO" id="GO:0004359">
    <property type="term" value="F:glutaminase activity"/>
    <property type="evidence" value="ECO:0007669"/>
    <property type="project" value="UniProtKB-EC"/>
</dbReference>
<dbReference type="SUPFAM" id="SSF52317">
    <property type="entry name" value="Class I glutamine amidotransferase-like"/>
    <property type="match status" value="1"/>
</dbReference>
<reference evidence="10" key="1">
    <citation type="journal article" date="2020" name="bioRxiv">
        <title>A rank-normalized archaeal taxonomy based on genome phylogeny resolves widespread incomplete and uneven classifications.</title>
        <authorList>
            <person name="Rinke C."/>
            <person name="Chuvochina M."/>
            <person name="Mussig A.J."/>
            <person name="Chaumeil P.-A."/>
            <person name="Waite D.W."/>
            <person name="Whitman W.B."/>
            <person name="Parks D.H."/>
            <person name="Hugenholtz P."/>
        </authorList>
    </citation>
    <scope>NUCLEOTIDE SEQUENCE [LARGE SCALE GENOMIC DNA]</scope>
</reference>
<comment type="pathway">
    <text evidence="8">Purine metabolism; IMP biosynthesis via de novo pathway; 5-amino-1-(5-phospho-D-ribosyl)imidazole from N(2)-formyl-N(1)-(5-phospho-D-ribosyl)glycinamide: step 1/2.</text>
</comment>
<sequence>MAKPNAIVLRAAGTNCDFETMAALSLAGFKADLVHINELTRKKKSLQDYRLLVVPGGFTFGDYLGSAKVLANKLRLKLSSEIPEFIESGNLVLGICNGFQALVKAGILPGFKGNYSEQLATLTFNKSGHFQDEWVLLKKESNKTPFVKGVESIYCPINHGEGRFVPKDRKVIERLAENRQIVFKYAENPNGSVADIAGICDETGRVFGLMPHPEKVLFSITNPLSTRKDFPEEGEGMQIFRNAFEFLNKK</sequence>
<dbReference type="PIRSF" id="PIRSF001586">
    <property type="entry name" value="FGAM_synth_I"/>
    <property type="match status" value="1"/>
</dbReference>
<feature type="active site" evidence="8">
    <location>
        <position position="214"/>
    </location>
</feature>
<evidence type="ECO:0000313" key="10">
    <source>
        <dbReference type="Proteomes" id="UP000577419"/>
    </source>
</evidence>
<comment type="catalytic activity">
    <reaction evidence="8">
        <text>N(2)-formyl-N(1)-(5-phospho-beta-D-ribosyl)glycinamide + L-glutamine + ATP + H2O = 2-formamido-N(1)-(5-O-phospho-beta-D-ribosyl)acetamidine + L-glutamate + ADP + phosphate + H(+)</text>
        <dbReference type="Rhea" id="RHEA:17129"/>
        <dbReference type="ChEBI" id="CHEBI:15377"/>
        <dbReference type="ChEBI" id="CHEBI:15378"/>
        <dbReference type="ChEBI" id="CHEBI:29985"/>
        <dbReference type="ChEBI" id="CHEBI:30616"/>
        <dbReference type="ChEBI" id="CHEBI:43474"/>
        <dbReference type="ChEBI" id="CHEBI:58359"/>
        <dbReference type="ChEBI" id="CHEBI:147286"/>
        <dbReference type="ChEBI" id="CHEBI:147287"/>
        <dbReference type="ChEBI" id="CHEBI:456216"/>
        <dbReference type="EC" id="6.3.5.3"/>
    </reaction>
</comment>
<evidence type="ECO:0000256" key="6">
    <source>
        <dbReference type="ARBA" id="ARBA00022840"/>
    </source>
</evidence>
<organism evidence="9 10">
    <name type="scientific">Candidatus Iainarchaeum sp</name>
    <dbReference type="NCBI Taxonomy" id="3101447"/>
    <lineage>
        <taxon>Archaea</taxon>
        <taxon>Candidatus Iainarchaeota</taxon>
        <taxon>Candidatus Iainarchaeia</taxon>
        <taxon>Candidatus Iainarchaeales</taxon>
        <taxon>Candidatus Iainarchaeaceae</taxon>
        <taxon>Candidatus Iainarchaeum</taxon>
    </lineage>
</organism>
<dbReference type="Pfam" id="PF13507">
    <property type="entry name" value="GATase_5"/>
    <property type="match status" value="1"/>
</dbReference>
<name>A0A7J4IT53_9ARCH</name>
<keyword evidence="7 8" id="KW-0315">Glutamine amidotransferase</keyword>
<accession>A0A7J4IT53</accession>
<dbReference type="GO" id="GO:0006189">
    <property type="term" value="P:'de novo' IMP biosynthetic process"/>
    <property type="evidence" value="ECO:0007669"/>
    <property type="project" value="UniProtKB-UniRule"/>
</dbReference>
<dbReference type="EMBL" id="DUFG01000010">
    <property type="protein sequence ID" value="HIH08000.1"/>
    <property type="molecule type" value="Genomic_DNA"/>
</dbReference>
<dbReference type="AlphaFoldDB" id="A0A7J4IT53"/>
<dbReference type="InterPro" id="IPR010075">
    <property type="entry name" value="PRibForGlyAmidine_synth_PurQ"/>
</dbReference>
<evidence type="ECO:0000313" key="9">
    <source>
        <dbReference type="EMBL" id="HIH08000.1"/>
    </source>
</evidence>
<keyword evidence="4 8" id="KW-0658">Purine biosynthesis</keyword>
<dbReference type="PANTHER" id="PTHR10099">
    <property type="entry name" value="PHOSPHORIBOSYLFORMYLGLYCINAMIDINE SYNTHASE"/>
    <property type="match status" value="1"/>
</dbReference>
<keyword evidence="5 8" id="KW-0378">Hydrolase</keyword>
<comment type="catalytic activity">
    <reaction evidence="8">
        <text>L-glutamine + H2O = L-glutamate + NH4(+)</text>
        <dbReference type="Rhea" id="RHEA:15889"/>
        <dbReference type="ChEBI" id="CHEBI:15377"/>
        <dbReference type="ChEBI" id="CHEBI:28938"/>
        <dbReference type="ChEBI" id="CHEBI:29985"/>
        <dbReference type="ChEBI" id="CHEBI:58359"/>
        <dbReference type="EC" id="3.5.1.2"/>
    </reaction>
</comment>
<feature type="active site" description="Nucleophile" evidence="8">
    <location>
        <position position="96"/>
    </location>
</feature>
<keyword evidence="2 8" id="KW-0436">Ligase</keyword>
<dbReference type="Gene3D" id="3.40.50.880">
    <property type="match status" value="1"/>
</dbReference>
<dbReference type="EC" id="3.5.1.2" evidence="8"/>
<comment type="subunit">
    <text evidence="8">Part of the FGAM synthase complex composed of 1 PurL, 1 PurQ and 2 PurS subunits.</text>
</comment>
<evidence type="ECO:0000256" key="4">
    <source>
        <dbReference type="ARBA" id="ARBA00022755"/>
    </source>
</evidence>
<dbReference type="PANTHER" id="PTHR10099:SF1">
    <property type="entry name" value="PHOSPHORIBOSYLFORMYLGLYCINAMIDINE SYNTHASE"/>
    <property type="match status" value="1"/>
</dbReference>
<dbReference type="GO" id="GO:0004642">
    <property type="term" value="F:phosphoribosylformylglycinamidine synthase activity"/>
    <property type="evidence" value="ECO:0007669"/>
    <property type="project" value="UniProtKB-UniRule"/>
</dbReference>
<evidence type="ECO:0000256" key="8">
    <source>
        <dbReference type="HAMAP-Rule" id="MF_00421"/>
    </source>
</evidence>
<keyword evidence="6 8" id="KW-0067">ATP-binding</keyword>
<dbReference type="PROSITE" id="PS51273">
    <property type="entry name" value="GATASE_TYPE_1"/>
    <property type="match status" value="1"/>
</dbReference>
<dbReference type="Proteomes" id="UP000577419">
    <property type="component" value="Unassembled WGS sequence"/>
</dbReference>
<evidence type="ECO:0000256" key="7">
    <source>
        <dbReference type="ARBA" id="ARBA00022962"/>
    </source>
</evidence>